<sequence length="289" mass="32146">MKWITMLAALTITGSITAGNPINIKVWPNGPKENNGITKEETNISGGRIENCKVAEMYIYLPEKRLNTGAAVLICPGGGYALEAIQHEGHQFAEILRKKGIAGIVLKYRLPNGHYNIPLSDAQEAMKIIRSHASEWGIDPKKVGVSGFSAGGHLASTLGTHFDQQSRPNFMILFYPVISLTEMYTHQGSKINLLGDKFEDVNLIKYFSNDKQVSAQTPPTLLLLSDDDKSVPTVNSTLFYNQLKKYNIPASIYIFPSGGHGWGCNKSFKYYNEWQTLMFDWLSSQKLVP</sequence>
<dbReference type="RefSeq" id="WP_021929679.1">
    <property type="nucleotide sequence ID" value="NZ_AP023322.1"/>
</dbReference>
<accession>A0A7G1HXX0</accession>
<organism evidence="4 5">
    <name type="scientific">Coprobacter secundus subsp. similis</name>
    <dbReference type="NCBI Taxonomy" id="2751153"/>
    <lineage>
        <taxon>Bacteria</taxon>
        <taxon>Pseudomonadati</taxon>
        <taxon>Bacteroidota</taxon>
        <taxon>Bacteroidia</taxon>
        <taxon>Bacteroidales</taxon>
        <taxon>Barnesiellaceae</taxon>
        <taxon>Coprobacter</taxon>
    </lineage>
</organism>
<dbReference type="SUPFAM" id="SSF53474">
    <property type="entry name" value="alpha/beta-Hydrolases"/>
    <property type="match status" value="1"/>
</dbReference>
<gene>
    <name evidence="4" type="ORF">Cop2CBH44_28330</name>
</gene>
<dbReference type="Proteomes" id="UP000594042">
    <property type="component" value="Chromosome"/>
</dbReference>
<protein>
    <recommendedName>
        <fullName evidence="3">BD-FAE-like domain-containing protein</fullName>
    </recommendedName>
</protein>
<proteinExistence type="predicted"/>
<keyword evidence="5" id="KW-1185">Reference proteome</keyword>
<dbReference type="PANTHER" id="PTHR48081:SF6">
    <property type="entry name" value="PEPTIDASE S9 PROLYL OLIGOPEPTIDASE CATALYTIC DOMAIN-CONTAINING PROTEIN"/>
    <property type="match status" value="1"/>
</dbReference>
<dbReference type="PANTHER" id="PTHR48081">
    <property type="entry name" value="AB HYDROLASE SUPERFAMILY PROTEIN C4A8.06C"/>
    <property type="match status" value="1"/>
</dbReference>
<dbReference type="InterPro" id="IPR050300">
    <property type="entry name" value="GDXG_lipolytic_enzyme"/>
</dbReference>
<dbReference type="Pfam" id="PF20434">
    <property type="entry name" value="BD-FAE"/>
    <property type="match status" value="1"/>
</dbReference>
<evidence type="ECO:0000313" key="5">
    <source>
        <dbReference type="Proteomes" id="UP000594042"/>
    </source>
</evidence>
<evidence type="ECO:0000313" key="4">
    <source>
        <dbReference type="EMBL" id="BCI64480.1"/>
    </source>
</evidence>
<evidence type="ECO:0000259" key="3">
    <source>
        <dbReference type="Pfam" id="PF20434"/>
    </source>
</evidence>
<name>A0A7G1HXX0_9BACT</name>
<keyword evidence="2" id="KW-0732">Signal</keyword>
<reference evidence="5" key="1">
    <citation type="submission" date="2020-07" db="EMBL/GenBank/DDBJ databases">
        <title>Complete genome sequencing of Coprobacter sp. strain 2CBH44.</title>
        <authorList>
            <person name="Sakamoto M."/>
            <person name="Murakami T."/>
            <person name="Mori H."/>
        </authorList>
    </citation>
    <scope>NUCLEOTIDE SEQUENCE [LARGE SCALE GENOMIC DNA]</scope>
    <source>
        <strain evidence="5">2CBH44</strain>
    </source>
</reference>
<dbReference type="InterPro" id="IPR029058">
    <property type="entry name" value="AB_hydrolase_fold"/>
</dbReference>
<dbReference type="AlphaFoldDB" id="A0A7G1HXX0"/>
<evidence type="ECO:0000256" key="2">
    <source>
        <dbReference type="SAM" id="SignalP"/>
    </source>
</evidence>
<dbReference type="EMBL" id="AP023322">
    <property type="protein sequence ID" value="BCI64480.1"/>
    <property type="molecule type" value="Genomic_DNA"/>
</dbReference>
<feature type="signal peptide" evidence="2">
    <location>
        <begin position="1"/>
        <end position="18"/>
    </location>
</feature>
<dbReference type="GO" id="GO:0016787">
    <property type="term" value="F:hydrolase activity"/>
    <property type="evidence" value="ECO:0007669"/>
    <property type="project" value="UniProtKB-KW"/>
</dbReference>
<dbReference type="KEGG" id="copr:Cop2CBH44_28330"/>
<evidence type="ECO:0000256" key="1">
    <source>
        <dbReference type="ARBA" id="ARBA00022801"/>
    </source>
</evidence>
<keyword evidence="1" id="KW-0378">Hydrolase</keyword>
<feature type="chain" id="PRO_5028907440" description="BD-FAE-like domain-containing protein" evidence="2">
    <location>
        <begin position="19"/>
        <end position="289"/>
    </location>
</feature>
<dbReference type="Gene3D" id="3.40.50.1820">
    <property type="entry name" value="alpha/beta hydrolase"/>
    <property type="match status" value="1"/>
</dbReference>
<feature type="domain" description="BD-FAE-like" evidence="3">
    <location>
        <begin position="58"/>
        <end position="243"/>
    </location>
</feature>
<dbReference type="InterPro" id="IPR049492">
    <property type="entry name" value="BD-FAE-like_dom"/>
</dbReference>